<reference evidence="2" key="1">
    <citation type="submission" date="2017-07" db="EMBL/GenBank/DDBJ databases">
        <title>Draft genome sequence of Effusibacillus lacus strain skLN1.</title>
        <authorList>
            <person name="Watanabe M."/>
            <person name="Kojima H."/>
            <person name="Fukui M."/>
        </authorList>
    </citation>
    <scope>NUCLEOTIDE SEQUENCE [LARGE SCALE GENOMIC DNA]</scope>
    <source>
        <strain evidence="2">skLN1</strain>
    </source>
</reference>
<keyword evidence="2" id="KW-1185">Reference proteome</keyword>
<comment type="caution">
    <text evidence="1">The sequence shown here is derived from an EMBL/GenBank/DDBJ whole genome shotgun (WGS) entry which is preliminary data.</text>
</comment>
<evidence type="ECO:0000313" key="2">
    <source>
        <dbReference type="Proteomes" id="UP000217785"/>
    </source>
</evidence>
<name>A0A292YH76_9BACL</name>
<dbReference type="Proteomes" id="UP000217785">
    <property type="component" value="Unassembled WGS sequence"/>
</dbReference>
<evidence type="ECO:0008006" key="3">
    <source>
        <dbReference type="Google" id="ProtNLM"/>
    </source>
</evidence>
<dbReference type="OrthoDB" id="5240640at2"/>
<sequence>MIPTITARNWQEAMDRFYQEGWTDGLPVVPPTKELVDEMLLYVQRDPDQVVAIVPPRWAVATVRDIAINAVMAGCKPQYLPVVIAGVEAACDEQFNLNGIQATTHVVSPLMIVNGPIRNEVGINSGCNVFGQGFRANATIGRALRLVLMNIGGGIPGETDQSTFGHPGKFTYCIAENEEDSPWEPYHVEHGFDRSQSTVTVIGGEAPHSVSNHISNDPYGVCRSIADTMATMGNNNTFVMGEILVVIGPEHAATISKGGWSKEDVRYYLYQNARNNIEKLRFNGRYGRTWNKNWPKWIDRENPEELVPVVPHPENIHILFAGGPAGRFSIVVPGWGRMGGKAVTKLIK</sequence>
<protein>
    <recommendedName>
        <fullName evidence="3">Thiol-disulfide oxidoreductase</fullName>
    </recommendedName>
</protein>
<evidence type="ECO:0000313" key="1">
    <source>
        <dbReference type="EMBL" id="GAX90127.1"/>
    </source>
</evidence>
<gene>
    <name evidence="1" type="ORF">EFBL_1753</name>
</gene>
<organism evidence="1 2">
    <name type="scientific">Effusibacillus lacus</name>
    <dbReference type="NCBI Taxonomy" id="1348429"/>
    <lineage>
        <taxon>Bacteria</taxon>
        <taxon>Bacillati</taxon>
        <taxon>Bacillota</taxon>
        <taxon>Bacilli</taxon>
        <taxon>Bacillales</taxon>
        <taxon>Alicyclobacillaceae</taxon>
        <taxon>Effusibacillus</taxon>
    </lineage>
</organism>
<proteinExistence type="predicted"/>
<dbReference type="RefSeq" id="WP_096181869.1">
    <property type="nucleotide sequence ID" value="NZ_BDUF01000049.1"/>
</dbReference>
<dbReference type="AlphaFoldDB" id="A0A292YH76"/>
<accession>A0A292YH76</accession>
<dbReference type="EMBL" id="BDUF01000049">
    <property type="protein sequence ID" value="GAX90127.1"/>
    <property type="molecule type" value="Genomic_DNA"/>
</dbReference>